<dbReference type="InterPro" id="IPR013783">
    <property type="entry name" value="Ig-like_fold"/>
</dbReference>
<dbReference type="SMART" id="SM00409">
    <property type="entry name" value="IG"/>
    <property type="match status" value="1"/>
</dbReference>
<dbReference type="GO" id="GO:0048468">
    <property type="term" value="P:cell development"/>
    <property type="evidence" value="ECO:0007669"/>
    <property type="project" value="UniProtKB-ARBA"/>
</dbReference>
<comment type="caution">
    <text evidence="5">The sequence shown here is derived from an EMBL/GenBank/DDBJ whole genome shotgun (WGS) entry which is preliminary data.</text>
</comment>
<dbReference type="AlphaFoldDB" id="A0A4U5PJW0"/>
<dbReference type="Pfam" id="PF13927">
    <property type="entry name" value="Ig_3"/>
    <property type="match status" value="1"/>
</dbReference>
<evidence type="ECO:0000256" key="2">
    <source>
        <dbReference type="ARBA" id="ARBA00023319"/>
    </source>
</evidence>
<evidence type="ECO:0000256" key="3">
    <source>
        <dbReference type="SAM" id="SignalP"/>
    </source>
</evidence>
<proteinExistence type="predicted"/>
<keyword evidence="1" id="KW-0677">Repeat</keyword>
<keyword evidence="6" id="KW-1185">Reference proteome</keyword>
<name>A0A4U5PJW0_STECR</name>
<dbReference type="EMBL" id="AZBU02000002">
    <property type="protein sequence ID" value="TKR96938.1"/>
    <property type="molecule type" value="Genomic_DNA"/>
</dbReference>
<dbReference type="STRING" id="34508.A0A4U5PJW0"/>
<feature type="chain" id="PRO_5021016619" description="Ig-like domain-containing protein" evidence="3">
    <location>
        <begin position="22"/>
        <end position="195"/>
    </location>
</feature>
<keyword evidence="2" id="KW-0393">Immunoglobulin domain</keyword>
<dbReference type="PROSITE" id="PS50835">
    <property type="entry name" value="IG_LIKE"/>
    <property type="match status" value="1"/>
</dbReference>
<protein>
    <recommendedName>
        <fullName evidence="4">Ig-like domain-containing protein</fullName>
    </recommendedName>
</protein>
<dbReference type="InterPro" id="IPR003598">
    <property type="entry name" value="Ig_sub2"/>
</dbReference>
<dbReference type="Proteomes" id="UP000298663">
    <property type="component" value="Unassembled WGS sequence"/>
</dbReference>
<evidence type="ECO:0000259" key="4">
    <source>
        <dbReference type="PROSITE" id="PS50835"/>
    </source>
</evidence>
<feature type="domain" description="Ig-like" evidence="4">
    <location>
        <begin position="44"/>
        <end position="137"/>
    </location>
</feature>
<dbReference type="PANTHER" id="PTHR10075">
    <property type="entry name" value="BASIGIN RELATED"/>
    <property type="match status" value="1"/>
</dbReference>
<sequence length="195" mass="21947">MQLSDALLFFFASLLVILASGDEQHILRHHSRRSIANDARYVGFQFTAEPENIIAHADSRVLLHCRHSTASKTNGYLETHIEWRKDGAPLQGVRQAGRVLVLSNGSLSIENFAAADEGKYQCVVHVTTRGKEQEKVAWTFLSRRATVLLASLNEFEVQPENRVAFKGDSVVFQCITLVFGYFQRSTNMTLNRPPQ</sequence>
<dbReference type="SMART" id="SM00408">
    <property type="entry name" value="IGc2"/>
    <property type="match status" value="1"/>
</dbReference>
<keyword evidence="3" id="KW-0732">Signal</keyword>
<gene>
    <name evidence="5" type="ORF">L596_010883</name>
</gene>
<evidence type="ECO:0000313" key="5">
    <source>
        <dbReference type="EMBL" id="TKR96938.1"/>
    </source>
</evidence>
<dbReference type="Gene3D" id="2.60.40.10">
    <property type="entry name" value="Immunoglobulins"/>
    <property type="match status" value="1"/>
</dbReference>
<dbReference type="InterPro" id="IPR007110">
    <property type="entry name" value="Ig-like_dom"/>
</dbReference>
<evidence type="ECO:0000256" key="1">
    <source>
        <dbReference type="ARBA" id="ARBA00022737"/>
    </source>
</evidence>
<evidence type="ECO:0000313" key="6">
    <source>
        <dbReference type="Proteomes" id="UP000298663"/>
    </source>
</evidence>
<organism evidence="5 6">
    <name type="scientific">Steinernema carpocapsae</name>
    <name type="common">Entomopathogenic nematode</name>
    <dbReference type="NCBI Taxonomy" id="34508"/>
    <lineage>
        <taxon>Eukaryota</taxon>
        <taxon>Metazoa</taxon>
        <taxon>Ecdysozoa</taxon>
        <taxon>Nematoda</taxon>
        <taxon>Chromadorea</taxon>
        <taxon>Rhabditida</taxon>
        <taxon>Tylenchina</taxon>
        <taxon>Panagrolaimomorpha</taxon>
        <taxon>Strongyloidoidea</taxon>
        <taxon>Steinernematidae</taxon>
        <taxon>Steinernema</taxon>
    </lineage>
</organism>
<dbReference type="InterPro" id="IPR036179">
    <property type="entry name" value="Ig-like_dom_sf"/>
</dbReference>
<dbReference type="InterPro" id="IPR003599">
    <property type="entry name" value="Ig_sub"/>
</dbReference>
<accession>A0A4U5PJW0</accession>
<feature type="signal peptide" evidence="3">
    <location>
        <begin position="1"/>
        <end position="21"/>
    </location>
</feature>
<dbReference type="SUPFAM" id="SSF48726">
    <property type="entry name" value="Immunoglobulin"/>
    <property type="match status" value="1"/>
</dbReference>
<reference evidence="5 6" key="2">
    <citation type="journal article" date="2019" name="G3 (Bethesda)">
        <title>Hybrid Assembly of the Genome of the Entomopathogenic Nematode Steinernema carpocapsae Identifies the X-Chromosome.</title>
        <authorList>
            <person name="Serra L."/>
            <person name="Macchietto M."/>
            <person name="Macias-Munoz A."/>
            <person name="McGill C.J."/>
            <person name="Rodriguez I.M."/>
            <person name="Rodriguez B."/>
            <person name="Murad R."/>
            <person name="Mortazavi A."/>
        </authorList>
    </citation>
    <scope>NUCLEOTIDE SEQUENCE [LARGE SCALE GENOMIC DNA]</scope>
    <source>
        <strain evidence="5 6">ALL</strain>
    </source>
</reference>
<dbReference type="PANTHER" id="PTHR10075:SF14">
    <property type="entry name" value="CELL ADHESION MOLECULE DSCAM2-RELATED"/>
    <property type="match status" value="1"/>
</dbReference>
<reference evidence="5 6" key="1">
    <citation type="journal article" date="2015" name="Genome Biol.">
        <title>Comparative genomics of Steinernema reveals deeply conserved gene regulatory networks.</title>
        <authorList>
            <person name="Dillman A.R."/>
            <person name="Macchietto M."/>
            <person name="Porter C.F."/>
            <person name="Rogers A."/>
            <person name="Williams B."/>
            <person name="Antoshechkin I."/>
            <person name="Lee M.M."/>
            <person name="Goodwin Z."/>
            <person name="Lu X."/>
            <person name="Lewis E.E."/>
            <person name="Goodrich-Blair H."/>
            <person name="Stock S.P."/>
            <person name="Adams B.J."/>
            <person name="Sternberg P.W."/>
            <person name="Mortazavi A."/>
        </authorList>
    </citation>
    <scope>NUCLEOTIDE SEQUENCE [LARGE SCALE GENOMIC DNA]</scope>
    <source>
        <strain evidence="5 6">ALL</strain>
    </source>
</reference>